<organism evidence="2 3">
    <name type="scientific">Didymodactylos carnosus</name>
    <dbReference type="NCBI Taxonomy" id="1234261"/>
    <lineage>
        <taxon>Eukaryota</taxon>
        <taxon>Metazoa</taxon>
        <taxon>Spiralia</taxon>
        <taxon>Gnathifera</taxon>
        <taxon>Rotifera</taxon>
        <taxon>Eurotatoria</taxon>
        <taxon>Bdelloidea</taxon>
        <taxon>Philodinida</taxon>
        <taxon>Philodinidae</taxon>
        <taxon>Didymodactylos</taxon>
    </lineage>
</organism>
<evidence type="ECO:0000313" key="2">
    <source>
        <dbReference type="EMBL" id="CAF4361828.1"/>
    </source>
</evidence>
<accession>A0A8S2VC02</accession>
<reference evidence="2" key="1">
    <citation type="submission" date="2021-02" db="EMBL/GenBank/DDBJ databases">
        <authorList>
            <person name="Nowell W R."/>
        </authorList>
    </citation>
    <scope>NUCLEOTIDE SEQUENCE</scope>
</reference>
<feature type="non-terminal residue" evidence="2">
    <location>
        <position position="151"/>
    </location>
</feature>
<dbReference type="Proteomes" id="UP000682733">
    <property type="component" value="Unassembled WGS sequence"/>
</dbReference>
<evidence type="ECO:0000313" key="3">
    <source>
        <dbReference type="Proteomes" id="UP000682733"/>
    </source>
</evidence>
<dbReference type="EMBL" id="CAJOBA010065940">
    <property type="protein sequence ID" value="CAF4361828.1"/>
    <property type="molecule type" value="Genomic_DNA"/>
</dbReference>
<comment type="caution">
    <text evidence="2">The sequence shown here is derived from an EMBL/GenBank/DDBJ whole genome shotgun (WGS) entry which is preliminary data.</text>
</comment>
<evidence type="ECO:0000313" key="1">
    <source>
        <dbReference type="EMBL" id="CAF1568227.1"/>
    </source>
</evidence>
<gene>
    <name evidence="1" type="ORF">OVA965_LOCUS40203</name>
    <name evidence="2" type="ORF">TMI583_LOCUS41607</name>
</gene>
<dbReference type="Proteomes" id="UP000677228">
    <property type="component" value="Unassembled WGS sequence"/>
</dbReference>
<protein>
    <submittedName>
        <fullName evidence="2">Uncharacterized protein</fullName>
    </submittedName>
</protein>
<proteinExistence type="predicted"/>
<name>A0A8S2VC02_9BILA</name>
<dbReference type="EMBL" id="CAJNOK010043203">
    <property type="protein sequence ID" value="CAF1568227.1"/>
    <property type="molecule type" value="Genomic_DNA"/>
</dbReference>
<sequence>YLARLYLAENPELVKTDQDLSFKIPLTSSNIIDKEEKLESQESLPEAKVELFSWLPREARVGQAIFVNLFGKTQPAHSFQLKFYLDLLDGNRQRLQVLLKEHFGHMTTNKTFMVRTNQLNSSTPLSTQVQLSSSQAPMTSSSASILNKLLL</sequence>
<dbReference type="AlphaFoldDB" id="A0A8S2VC02"/>